<accession>A0A7C6A740</accession>
<name>A0A7C6A740_DESAE</name>
<dbReference type="PANTHER" id="PTHR42866">
    <property type="entry name" value="3-DEOXY-MANNO-OCTULOSONATE CYTIDYLYLTRANSFERASE"/>
    <property type="match status" value="1"/>
</dbReference>
<dbReference type="GO" id="GO:0005829">
    <property type="term" value="C:cytosol"/>
    <property type="evidence" value="ECO:0007669"/>
    <property type="project" value="TreeGrafter"/>
</dbReference>
<reference evidence="1" key="1">
    <citation type="journal article" date="2020" name="mSystems">
        <title>Genome- and Community-Level Interaction Insights into Carbon Utilization and Element Cycling Functions of Hydrothermarchaeota in Hydrothermal Sediment.</title>
        <authorList>
            <person name="Zhou Z."/>
            <person name="Liu Y."/>
            <person name="Xu W."/>
            <person name="Pan J."/>
            <person name="Luo Z.H."/>
            <person name="Li M."/>
        </authorList>
    </citation>
    <scope>NUCLEOTIDE SEQUENCE [LARGE SCALE GENOMIC DNA]</scope>
    <source>
        <strain evidence="1">SpSt-1135</strain>
    </source>
</reference>
<evidence type="ECO:0000313" key="1">
    <source>
        <dbReference type="EMBL" id="HHS48679.1"/>
    </source>
</evidence>
<dbReference type="Gene3D" id="3.90.550.10">
    <property type="entry name" value="Spore Coat Polysaccharide Biosynthesis Protein SpsA, Chain A"/>
    <property type="match status" value="1"/>
</dbReference>
<proteinExistence type="predicted"/>
<dbReference type="InterPro" id="IPR003329">
    <property type="entry name" value="Cytidylyl_trans"/>
</dbReference>
<dbReference type="Pfam" id="PF02348">
    <property type="entry name" value="CTP_transf_3"/>
    <property type="match status" value="1"/>
</dbReference>
<dbReference type="SUPFAM" id="SSF53448">
    <property type="entry name" value="Nucleotide-diphospho-sugar transferases"/>
    <property type="match status" value="1"/>
</dbReference>
<organism evidence="1">
    <name type="scientific">Desulfurella acetivorans</name>
    <dbReference type="NCBI Taxonomy" id="33002"/>
    <lineage>
        <taxon>Bacteria</taxon>
        <taxon>Pseudomonadati</taxon>
        <taxon>Campylobacterota</taxon>
        <taxon>Desulfurellia</taxon>
        <taxon>Desulfurellales</taxon>
        <taxon>Desulfurellaceae</taxon>
        <taxon>Desulfurella</taxon>
    </lineage>
</organism>
<gene>
    <name evidence="1" type="ORF">ENM99_02305</name>
</gene>
<evidence type="ECO:0008006" key="2">
    <source>
        <dbReference type="Google" id="ProtNLM"/>
    </source>
</evidence>
<dbReference type="InterPro" id="IPR029044">
    <property type="entry name" value="Nucleotide-diphossugar_trans"/>
</dbReference>
<dbReference type="Proteomes" id="UP000886400">
    <property type="component" value="Unassembled WGS sequence"/>
</dbReference>
<protein>
    <recommendedName>
        <fullName evidence="2">Acylneuraminate cytidylyltransferase</fullName>
    </recommendedName>
</protein>
<dbReference type="PANTHER" id="PTHR42866:SF1">
    <property type="entry name" value="SPORE COAT POLYSACCHARIDE BIOSYNTHESIS PROTEIN SPSF"/>
    <property type="match status" value="1"/>
</dbReference>
<dbReference type="EMBL" id="DRZX01000112">
    <property type="protein sequence ID" value="HHS48679.1"/>
    <property type="molecule type" value="Genomic_DNA"/>
</dbReference>
<sequence>MQKTIAIIQARMSSTRLLGKVMLPLADRPVIWHVYNRAKQCKYVEEVIVATSKDKSDDEQVHHRFCLLT</sequence>
<dbReference type="AlphaFoldDB" id="A0A7C6A740"/>
<comment type="caution">
    <text evidence="1">The sequence shown here is derived from an EMBL/GenBank/DDBJ whole genome shotgun (WGS) entry which is preliminary data.</text>
</comment>